<accession>A0A1W6ZCH6</accession>
<dbReference type="KEGG" id="bgm:CAL15_12165"/>
<dbReference type="EMBL" id="CP021111">
    <property type="protein sequence ID" value="ARP95061.1"/>
    <property type="molecule type" value="Genomic_DNA"/>
</dbReference>
<dbReference type="Gene3D" id="2.30.110.10">
    <property type="entry name" value="Electron Transport, Fmn-binding Protein, Chain A"/>
    <property type="match status" value="1"/>
</dbReference>
<dbReference type="InterPro" id="IPR009875">
    <property type="entry name" value="PilZ_domain"/>
</dbReference>
<feature type="domain" description="Type III secretion system flagellar brake protein YcgR PilZN" evidence="6">
    <location>
        <begin position="8"/>
        <end position="111"/>
    </location>
</feature>
<evidence type="ECO:0000256" key="4">
    <source>
        <dbReference type="HAMAP-Rule" id="MF_01457"/>
    </source>
</evidence>
<organism evidence="7 8">
    <name type="scientific">Bordetella genomosp. 13</name>
    <dbReference type="NCBI Taxonomy" id="463040"/>
    <lineage>
        <taxon>Bacteria</taxon>
        <taxon>Pseudomonadati</taxon>
        <taxon>Pseudomonadota</taxon>
        <taxon>Betaproteobacteria</taxon>
        <taxon>Burkholderiales</taxon>
        <taxon>Alcaligenaceae</taxon>
        <taxon>Bordetella</taxon>
    </lineage>
</organism>
<evidence type="ECO:0000313" key="8">
    <source>
        <dbReference type="Proteomes" id="UP000194161"/>
    </source>
</evidence>
<comment type="subcellular location">
    <subcellularLocation>
        <location evidence="4">Bacterial flagellum basal body</location>
    </subcellularLocation>
</comment>
<dbReference type="InterPro" id="IPR009926">
    <property type="entry name" value="T3SS_YcgR_PilZN"/>
</dbReference>
<comment type="subunit">
    <text evidence="4">Monomer. Interacts with the flagellar basal bodies.</text>
</comment>
<reference evidence="7 8" key="1">
    <citation type="submission" date="2017-05" db="EMBL/GenBank/DDBJ databases">
        <title>Complete and WGS of Bordetella genogroups.</title>
        <authorList>
            <person name="Spilker T."/>
            <person name="LiPuma J."/>
        </authorList>
    </citation>
    <scope>NUCLEOTIDE SEQUENCE [LARGE SCALE GENOMIC DNA]</scope>
    <source>
        <strain evidence="7 8">AU7206</strain>
    </source>
</reference>
<evidence type="ECO:0000259" key="5">
    <source>
        <dbReference type="Pfam" id="PF07238"/>
    </source>
</evidence>
<sequence length="244" mass="27116">MDDSDQFYSINSALEIARLLKVAQTRQALVMMRIPGRPVNGLTTVLHADAATDTLILDAAQDVDLNHRLVSGGRVVFEANIDQISLGFETSGVTIRDYDGRPALYSRLPDSATYVQRRDNFRMDIPTQQPAICEMWPEHDYDSAPLRLTVRDISSTGLALADPAMAINVAPGSVYRANLELPGIGTFELKLRVVHHHDDELAKGGMARRVGCQFERLDGSTSIRIQAYVNLLQREQISRHRGMS</sequence>
<comment type="function">
    <text evidence="4">Acts as a flagellar brake, regulating swimming and swarming in a bis-(3'-5') cyclic diguanylic acid (c-di-GMP)-dependent manner. Binds 1 c-di-GMP dimer per subunit. Increasing levels of c-di-GMP lead to decreased motility.</text>
</comment>
<keyword evidence="3 4" id="KW-0975">Bacterial flagellum</keyword>
<dbReference type="Proteomes" id="UP000194161">
    <property type="component" value="Chromosome"/>
</dbReference>
<dbReference type="AlphaFoldDB" id="A0A1W6ZCH6"/>
<evidence type="ECO:0000313" key="7">
    <source>
        <dbReference type="EMBL" id="ARP95061.1"/>
    </source>
</evidence>
<evidence type="ECO:0000256" key="1">
    <source>
        <dbReference type="ARBA" id="ARBA00022636"/>
    </source>
</evidence>
<keyword evidence="1 4" id="KW-0973">c-di-GMP</keyword>
<dbReference type="GO" id="GO:0071973">
    <property type="term" value="P:bacterial-type flagellum-dependent cell motility"/>
    <property type="evidence" value="ECO:0007669"/>
    <property type="project" value="UniProtKB-UniRule"/>
</dbReference>
<dbReference type="Pfam" id="PF07317">
    <property type="entry name" value="PilZN"/>
    <property type="match status" value="1"/>
</dbReference>
<dbReference type="OrthoDB" id="5572581at2"/>
<dbReference type="GO" id="GO:0071945">
    <property type="term" value="P:regulation of bacterial-type flagellum-dependent cell motility by regulation of motor speed"/>
    <property type="evidence" value="ECO:0007669"/>
    <property type="project" value="UniProtKB-UniRule"/>
</dbReference>
<dbReference type="Pfam" id="PF07238">
    <property type="entry name" value="PilZ"/>
    <property type="match status" value="1"/>
</dbReference>
<dbReference type="HAMAP" id="MF_01457">
    <property type="entry name" value="YcgR"/>
    <property type="match status" value="1"/>
</dbReference>
<dbReference type="RefSeq" id="WP_086078825.1">
    <property type="nucleotide sequence ID" value="NZ_CP021111.1"/>
</dbReference>
<comment type="similarity">
    <text evidence="4">Belongs to the YcgR family.</text>
</comment>
<evidence type="ECO:0000256" key="2">
    <source>
        <dbReference type="ARBA" id="ARBA00022741"/>
    </source>
</evidence>
<dbReference type="GO" id="GO:0009425">
    <property type="term" value="C:bacterial-type flagellum basal body"/>
    <property type="evidence" value="ECO:0007669"/>
    <property type="project" value="UniProtKB-SubCell"/>
</dbReference>
<dbReference type="InterPro" id="IPR023787">
    <property type="entry name" value="T3SS_YcgR"/>
</dbReference>
<name>A0A1W6ZCH6_9BORD</name>
<evidence type="ECO:0000259" key="6">
    <source>
        <dbReference type="Pfam" id="PF07317"/>
    </source>
</evidence>
<proteinExistence type="inferred from homology"/>
<protein>
    <recommendedName>
        <fullName evidence="4">Flagellar brake protein YcgR</fullName>
    </recommendedName>
    <alternativeName>
        <fullName evidence="4">Cyclic di-GMP binding protein YcgR</fullName>
    </alternativeName>
</protein>
<dbReference type="InterPro" id="IPR012349">
    <property type="entry name" value="Split_barrel_FMN-bd"/>
</dbReference>
<evidence type="ECO:0000256" key="3">
    <source>
        <dbReference type="ARBA" id="ARBA00023143"/>
    </source>
</evidence>
<keyword evidence="2 4" id="KW-0547">Nucleotide-binding</keyword>
<gene>
    <name evidence="4" type="primary">ycgR</name>
    <name evidence="7" type="ORF">CAL15_12165</name>
</gene>
<keyword evidence="8" id="KW-1185">Reference proteome</keyword>
<dbReference type="GO" id="GO:0035438">
    <property type="term" value="F:cyclic-di-GMP binding"/>
    <property type="evidence" value="ECO:0007669"/>
    <property type="project" value="UniProtKB-UniRule"/>
</dbReference>
<dbReference type="Gene3D" id="2.40.10.220">
    <property type="entry name" value="predicted glycosyltransferase like domains"/>
    <property type="match status" value="1"/>
</dbReference>
<feature type="domain" description="PilZ" evidence="5">
    <location>
        <begin position="116"/>
        <end position="229"/>
    </location>
</feature>
<dbReference type="SUPFAM" id="SSF141371">
    <property type="entry name" value="PilZ domain-like"/>
    <property type="match status" value="1"/>
</dbReference>
<dbReference type="STRING" id="463040.CAL15_12165"/>